<dbReference type="GO" id="GO:0005634">
    <property type="term" value="C:nucleus"/>
    <property type="evidence" value="ECO:0007669"/>
    <property type="project" value="TreeGrafter"/>
</dbReference>
<dbReference type="InterPro" id="IPR035075">
    <property type="entry name" value="PRMT5"/>
</dbReference>
<feature type="domain" description="PRMT5 arginine-N-methyltransferase" evidence="2">
    <location>
        <begin position="163"/>
        <end position="279"/>
    </location>
</feature>
<evidence type="ECO:0000256" key="1">
    <source>
        <dbReference type="ARBA" id="ARBA00022691"/>
    </source>
</evidence>
<evidence type="ECO:0000313" key="4">
    <source>
        <dbReference type="EMBL" id="JAB70052.1"/>
    </source>
</evidence>
<evidence type="ECO:0000259" key="2">
    <source>
        <dbReference type="Pfam" id="PF05185"/>
    </source>
</evidence>
<dbReference type="GO" id="GO:0005829">
    <property type="term" value="C:cytosol"/>
    <property type="evidence" value="ECO:0007669"/>
    <property type="project" value="TreeGrafter"/>
</dbReference>
<protein>
    <submittedName>
        <fullName evidence="4">Protein kinase inhibitor</fullName>
    </submittedName>
</protein>
<dbReference type="AlphaFoldDB" id="V5H6U8"/>
<dbReference type="Pfam" id="PF05185">
    <property type="entry name" value="PRMT5"/>
    <property type="match status" value="1"/>
</dbReference>
<organism evidence="4">
    <name type="scientific">Ixodes ricinus</name>
    <name type="common">Common tick</name>
    <name type="synonym">Acarus ricinus</name>
    <dbReference type="NCBI Taxonomy" id="34613"/>
    <lineage>
        <taxon>Eukaryota</taxon>
        <taxon>Metazoa</taxon>
        <taxon>Ecdysozoa</taxon>
        <taxon>Arthropoda</taxon>
        <taxon>Chelicerata</taxon>
        <taxon>Arachnida</taxon>
        <taxon>Acari</taxon>
        <taxon>Parasitiformes</taxon>
        <taxon>Ixodida</taxon>
        <taxon>Ixodoidea</taxon>
        <taxon>Ixodidae</taxon>
        <taxon>Ixodinae</taxon>
        <taxon>Ixodes</taxon>
    </lineage>
</organism>
<dbReference type="InterPro" id="IPR035247">
    <property type="entry name" value="PRMT5_TIM"/>
</dbReference>
<dbReference type="EMBL" id="GANP01014416">
    <property type="protein sequence ID" value="JAB70052.1"/>
    <property type="molecule type" value="mRNA"/>
</dbReference>
<dbReference type="PANTHER" id="PTHR10738:SF0">
    <property type="entry name" value="PROTEIN ARGININE N-METHYLTRANSFERASE 5"/>
    <property type="match status" value="1"/>
</dbReference>
<dbReference type="Pfam" id="PF17285">
    <property type="entry name" value="PRMT5_TIM"/>
    <property type="match status" value="1"/>
</dbReference>
<dbReference type="Gene3D" id="3.20.20.150">
    <property type="entry name" value="Divalent-metal-dependent TIM barrel enzymes"/>
    <property type="match status" value="1"/>
</dbReference>
<dbReference type="Gene3D" id="3.40.50.150">
    <property type="entry name" value="Vaccinia Virus protein VP39"/>
    <property type="match status" value="1"/>
</dbReference>
<name>V5H6U8_IXORI</name>
<sequence>MVFLTSCCSTSGLCCPSHREALRVHRILARASGVAGGKGDGMAADATDQDPWEWWNRFRSICATDKRLGVALRLTANLPSEEHLLRWFGEPVRCLLVPTTLFLTNKKGYPVLSKSHQAVMRQFFKLNCQVLVEGSCHHEHIRHYYQYIDHLYNTQPPENPLGEFARGYEDQLQIPLQPLMDNLESVTYEIFEKDPVKYTEYQNAIYMALTDRKEEFGSSEIVLMVLGASRGPLVRAALNAAEAADQKIKIYAIEKNPNSRSHAAVSERKSLEKIKVTVVSLRHGGSTRPT</sequence>
<dbReference type="GO" id="GO:0006355">
    <property type="term" value="P:regulation of DNA-templated transcription"/>
    <property type="evidence" value="ECO:0007669"/>
    <property type="project" value="TreeGrafter"/>
</dbReference>
<accession>V5H6U8</accession>
<proteinExistence type="evidence at transcript level"/>
<evidence type="ECO:0000259" key="3">
    <source>
        <dbReference type="Pfam" id="PF17285"/>
    </source>
</evidence>
<keyword evidence="1" id="KW-0949">S-adenosyl-L-methionine</keyword>
<dbReference type="GO" id="GO:0016274">
    <property type="term" value="F:protein-arginine N-methyltransferase activity"/>
    <property type="evidence" value="ECO:0007669"/>
    <property type="project" value="InterPro"/>
</dbReference>
<reference evidence="4" key="1">
    <citation type="journal article" date="2015" name="Sci. Rep.">
        <title>Tissue- and time-dependent transcription in Ixodes ricinus salivary glands and midguts when blood feeding on the vertebrate host.</title>
        <authorList>
            <person name="Kotsyfakis M."/>
            <person name="Schwarz A."/>
            <person name="Erhart J."/>
            <person name="Ribeiro J.M."/>
        </authorList>
    </citation>
    <scope>NUCLEOTIDE SEQUENCE</scope>
    <source>
        <tissue evidence="4">Salivary gland and midgut</tissue>
    </source>
</reference>
<dbReference type="InterPro" id="IPR029063">
    <property type="entry name" value="SAM-dependent_MTases_sf"/>
</dbReference>
<dbReference type="PANTHER" id="PTHR10738">
    <property type="entry name" value="PROTEIN ARGININE N-METHYLTRANSFERASE 5"/>
    <property type="match status" value="1"/>
</dbReference>
<feature type="domain" description="PRMT5 TIM barrel" evidence="3">
    <location>
        <begin position="47"/>
        <end position="153"/>
    </location>
</feature>
<dbReference type="InterPro" id="IPR025799">
    <property type="entry name" value="Arg_MeTrfase"/>
</dbReference>